<evidence type="ECO:0000256" key="5">
    <source>
        <dbReference type="SAM" id="Phobius"/>
    </source>
</evidence>
<gene>
    <name evidence="7" type="ORF">CSUI_001490</name>
</gene>
<keyword evidence="5" id="KW-1133">Transmembrane helix</keyword>
<feature type="compositionally biased region" description="Acidic residues" evidence="4">
    <location>
        <begin position="1600"/>
        <end position="1623"/>
    </location>
</feature>
<evidence type="ECO:0000256" key="3">
    <source>
        <dbReference type="SAM" id="Coils"/>
    </source>
</evidence>
<dbReference type="InterPro" id="IPR051558">
    <property type="entry name" value="Metallophosphoesterase_PAP"/>
</dbReference>
<dbReference type="Gene3D" id="3.60.21.10">
    <property type="match status" value="1"/>
</dbReference>
<reference evidence="7 8" key="1">
    <citation type="journal article" date="2017" name="Int. J. Parasitol.">
        <title>The genome of the protozoan parasite Cystoisospora suis and a reverse vaccinology approach to identify vaccine candidates.</title>
        <authorList>
            <person name="Palmieri N."/>
            <person name="Shrestha A."/>
            <person name="Ruttkowski B."/>
            <person name="Beck T."/>
            <person name="Vogl C."/>
            <person name="Tomley F."/>
            <person name="Blake D.P."/>
            <person name="Joachim A."/>
        </authorList>
    </citation>
    <scope>NUCLEOTIDE SEQUENCE [LARGE SCALE GENOMIC DNA]</scope>
    <source>
        <strain evidence="7 8">Wien I</strain>
    </source>
</reference>
<feature type="coiled-coil region" evidence="3">
    <location>
        <begin position="1193"/>
        <end position="1224"/>
    </location>
</feature>
<keyword evidence="8" id="KW-1185">Reference proteome</keyword>
<dbReference type="PANTHER" id="PTHR10161">
    <property type="entry name" value="TARTRATE-RESISTANT ACID PHOSPHATASE TYPE 5"/>
    <property type="match status" value="1"/>
</dbReference>
<protein>
    <submittedName>
        <fullName evidence="7">Acid phosphatase</fullName>
    </submittedName>
</protein>
<feature type="coiled-coil region" evidence="3">
    <location>
        <begin position="1266"/>
        <end position="1335"/>
    </location>
</feature>
<keyword evidence="5" id="KW-0472">Membrane</keyword>
<name>A0A2C6KKU0_9APIC</name>
<sequence length="1623" mass="188005">MSLTTKSFKMEGHPWKGMYAQQGRRRPPGYRLSAACVLLVVMALSSVIWTFQNGSPALPIVPFASAAEEENSPGVTLKQTGPVSRRLESVVKKAIKYAVTWQPVEREMPSINMDRTIFIAGRHMGDRPAAFEVSLEDVLILFFRWFTSKNTTVWPSQGLVAMEALKREHTRYGSQMVKEFTRKQEEPEEDEEKKKQKLLPIHVYSQIGACNRRIRDWFFDGNTYHRRGAEAFRISETLTEKDVSFMRGLPFSTLRIARGVFSERVPEEIQHIERELAVRGVKTIDQLLSRTNFIDMFVLFDIFDEMYSQIDILSEYKSNWQKYRSDRYKPPQIPLGEWKEKQTIQEMILDENYPDASFPKCTTVKCMMRWTWTKTPERTIEVTKKDTNALKLLIVGSTGVTNDYADAEQRNRTLHKYKQIAGVTELETTVKAMKSWHEREKADGVLGLGDLIGMPGPTTVRDERFDTKWYDVFVKDGGLDVPWLMTVGDTEAVLNPSSLVRYHYSNQHKNWHMPNDYYTVTYKFGSNLTLANGMYEETTFNATILNINTWDLLLGNPVANNMQSWTTKLAWLSEQLYQATQRNSTWLIVTGHHPLLSTGPEAEQARLQYVDDVYRNRRPAGLETFMINVLFLHYQVDAYVSAHDYFMDFNSITDEDRNVTVNFITSGAASRLLHKDIGRGWIGRLRGSLYPVFCWMGRKILFAVNPGGCRPQQRELDAPDRFFVQSQGGKFKVTIEERVTKATGFAAMKLTRDYMIVDFVDAARNKSAVHKVHRRTNRDGRDIKFLDPWAEAALRYEELLVERQAFEWENADKIEKEILFSRRCPTVAARVQFFRTEMNELVDQYNDLAQQKDSFEVMDDASREAMQAQGTNVPQKIHQLMSEMYVIAADHLKLEKRYKEALELKENMPETEDPRYKQLFELERQYVTTRKERRKLTAMFQSDGYFPDAKDEENLEKAILEMKLLRKAMDDLEAEMKKYPDPEQKKKADEAKKQRQKEKGKPAPKPVDYKPLDTSLLARIQRKEVLLRKHHAVLRRLKKYPQEELKNMRAEIDILKKQEKAIKAELFRLRQLNERAHKPMRPADVWDKFQIKDELETKLRQMQAYLAEVARMPVAERHSPELQEELDTLETQRASTEAELTEIVDELAERHPTELQQKFLQLNSELHRTELVLEQRRKLSPEELALPQVAAALKAAAERNEVLQAEVEKLHEQVRVELNEMEDKWEQEMLAKGYRIEGDVIIGPEVEQLSPEEQSSVAGTGDIEKATKAMQELDEAKSTVARLDEMLKNAEGATPEQLKEMEELAGPLDELTKQREEAQQKVDQLQKVVDQDVHRIEEKLSEEKDETDQTGDKETDTAGSTSSGENPETGDAASAPTEGSTSRRLAEIMELFKEKREPSPYKKLEKIDLGPVDSCMQMPMLDAAVSRVLNPVSDEETKEKCVYQLATSAYRQQLRFIHRGLFFSRSPQGITPSTYEQPSVHVARTWSRYFGYTHPTRFKSTMLDLRSKLRQVHKDFKLFSFKGAMKMEEQEAARRREEESLVAGDQDIEVREQDIDMDKPKLTDEEAKLRDEIEKLMAQARREKEKAKQKGEEEARQRELEDEEEDGLEGQDIPVDELDELDN</sequence>
<evidence type="ECO:0000256" key="2">
    <source>
        <dbReference type="ARBA" id="ARBA00022801"/>
    </source>
</evidence>
<evidence type="ECO:0000256" key="1">
    <source>
        <dbReference type="ARBA" id="ARBA00022729"/>
    </source>
</evidence>
<dbReference type="Pfam" id="PF00149">
    <property type="entry name" value="Metallophos"/>
    <property type="match status" value="1"/>
</dbReference>
<keyword evidence="2" id="KW-0378">Hydrolase</keyword>
<feature type="domain" description="Calcineurin-like phosphoesterase" evidence="6">
    <location>
        <begin position="427"/>
        <end position="644"/>
    </location>
</feature>
<feature type="region of interest" description="Disordered" evidence="4">
    <location>
        <begin position="1580"/>
        <end position="1623"/>
    </location>
</feature>
<dbReference type="SUPFAM" id="SSF56300">
    <property type="entry name" value="Metallo-dependent phosphatases"/>
    <property type="match status" value="1"/>
</dbReference>
<dbReference type="InterPro" id="IPR029052">
    <property type="entry name" value="Metallo-depent_PP-like"/>
</dbReference>
<evidence type="ECO:0000313" key="7">
    <source>
        <dbReference type="EMBL" id="PHJ24661.1"/>
    </source>
</evidence>
<keyword evidence="5" id="KW-0812">Transmembrane</keyword>
<dbReference type="RefSeq" id="XP_067926333.1">
    <property type="nucleotide sequence ID" value="XM_068061696.1"/>
</dbReference>
<proteinExistence type="predicted"/>
<dbReference type="PANTHER" id="PTHR10161:SF14">
    <property type="entry name" value="TARTRATE-RESISTANT ACID PHOSPHATASE TYPE 5"/>
    <property type="match status" value="1"/>
</dbReference>
<dbReference type="GO" id="GO:0016787">
    <property type="term" value="F:hydrolase activity"/>
    <property type="evidence" value="ECO:0007669"/>
    <property type="project" value="UniProtKB-KW"/>
</dbReference>
<evidence type="ECO:0000313" key="8">
    <source>
        <dbReference type="Proteomes" id="UP000221165"/>
    </source>
</evidence>
<dbReference type="VEuPathDB" id="ToxoDB:CSUI_001490"/>
<dbReference type="OrthoDB" id="411211at2759"/>
<organism evidence="7 8">
    <name type="scientific">Cystoisospora suis</name>
    <dbReference type="NCBI Taxonomy" id="483139"/>
    <lineage>
        <taxon>Eukaryota</taxon>
        <taxon>Sar</taxon>
        <taxon>Alveolata</taxon>
        <taxon>Apicomplexa</taxon>
        <taxon>Conoidasida</taxon>
        <taxon>Coccidia</taxon>
        <taxon>Eucoccidiorida</taxon>
        <taxon>Eimeriorina</taxon>
        <taxon>Sarcocystidae</taxon>
        <taxon>Cystoisospora</taxon>
    </lineage>
</organism>
<feature type="transmembrane region" description="Helical" evidence="5">
    <location>
        <begin position="32"/>
        <end position="51"/>
    </location>
</feature>
<dbReference type="EMBL" id="MIGC01000595">
    <property type="protein sequence ID" value="PHJ24661.1"/>
    <property type="molecule type" value="Genomic_DNA"/>
</dbReference>
<feature type="compositionally biased region" description="Basic and acidic residues" evidence="4">
    <location>
        <begin position="1548"/>
        <end position="1568"/>
    </location>
</feature>
<dbReference type="InterPro" id="IPR004843">
    <property type="entry name" value="Calcineurin-like_PHP"/>
</dbReference>
<feature type="region of interest" description="Disordered" evidence="4">
    <location>
        <begin position="1535"/>
        <end position="1568"/>
    </location>
</feature>
<dbReference type="Proteomes" id="UP000221165">
    <property type="component" value="Unassembled WGS sequence"/>
</dbReference>
<comment type="caution">
    <text evidence="7">The sequence shown here is derived from an EMBL/GenBank/DDBJ whole genome shotgun (WGS) entry which is preliminary data.</text>
</comment>
<feature type="coiled-coil region" evidence="3">
    <location>
        <begin position="1045"/>
        <end position="1146"/>
    </location>
</feature>
<feature type="region of interest" description="Disordered" evidence="4">
    <location>
        <begin position="1337"/>
        <end position="1383"/>
    </location>
</feature>
<keyword evidence="3" id="KW-0175">Coiled coil</keyword>
<feature type="coiled-coil region" evidence="3">
    <location>
        <begin position="831"/>
        <end position="858"/>
    </location>
</feature>
<keyword evidence="1" id="KW-0732">Signal</keyword>
<feature type="compositionally biased region" description="Polar residues" evidence="4">
    <location>
        <begin position="1357"/>
        <end position="1366"/>
    </location>
</feature>
<evidence type="ECO:0000256" key="4">
    <source>
        <dbReference type="SAM" id="MobiDB-lite"/>
    </source>
</evidence>
<evidence type="ECO:0000259" key="6">
    <source>
        <dbReference type="Pfam" id="PF00149"/>
    </source>
</evidence>
<feature type="compositionally biased region" description="Basic and acidic residues" evidence="4">
    <location>
        <begin position="1580"/>
        <end position="1599"/>
    </location>
</feature>
<accession>A0A2C6KKU0</accession>
<feature type="region of interest" description="Disordered" evidence="4">
    <location>
        <begin position="976"/>
        <end position="1010"/>
    </location>
</feature>
<dbReference type="GeneID" id="94424907"/>